<gene>
    <name evidence="1" type="ORF">BRETT_000236</name>
</gene>
<dbReference type="GeneID" id="64572161"/>
<accession>A0A871R1Q5</accession>
<evidence type="ECO:0000313" key="2">
    <source>
        <dbReference type="Proteomes" id="UP000663131"/>
    </source>
</evidence>
<dbReference type="KEGG" id="bbrx:BRETT_000236"/>
<organism evidence="1 2">
    <name type="scientific">Dekkera bruxellensis</name>
    <name type="common">Brettanomyces custersii</name>
    <dbReference type="NCBI Taxonomy" id="5007"/>
    <lineage>
        <taxon>Eukaryota</taxon>
        <taxon>Fungi</taxon>
        <taxon>Dikarya</taxon>
        <taxon>Ascomycota</taxon>
        <taxon>Saccharomycotina</taxon>
        <taxon>Pichiomycetes</taxon>
        <taxon>Pichiales</taxon>
        <taxon>Pichiaceae</taxon>
        <taxon>Brettanomyces</taxon>
    </lineage>
</organism>
<reference evidence="1" key="1">
    <citation type="submission" date="2020-10" db="EMBL/GenBank/DDBJ databases">
        <authorList>
            <person name="Palmer J.M."/>
        </authorList>
    </citation>
    <scope>NUCLEOTIDE SEQUENCE</scope>
    <source>
        <strain evidence="1">UCD 2041</strain>
    </source>
</reference>
<dbReference type="RefSeq" id="XP_041137020.1">
    <property type="nucleotide sequence ID" value="XM_041278806.1"/>
</dbReference>
<reference evidence="1" key="2">
    <citation type="journal article" name="BMC Genomics">
        <title>New genome assemblies reveal patterns of domestication and adaptation across Brettanomyces (Dekkera) species.</title>
        <authorList>
            <person name="Roach M.J."/>
            <person name="Borneman A.R."/>
        </authorList>
    </citation>
    <scope>NUCLEOTIDE SEQUENCE</scope>
    <source>
        <strain evidence="1">UCD 2041</strain>
    </source>
</reference>
<protein>
    <submittedName>
        <fullName evidence="1">Uncharacterized protein</fullName>
    </submittedName>
</protein>
<dbReference type="EMBL" id="CP063136">
    <property type="protein sequence ID" value="QOU20527.1"/>
    <property type="molecule type" value="Genomic_DNA"/>
</dbReference>
<dbReference type="OrthoDB" id="3994279at2759"/>
<sequence length="381" mass="44559">MSSAIVRKRKYIFIKDDSFTYVYKKEVHKMSFLKCIKNALKPSSRKWEARPRMTPLPKHTLQYLPEISYYCNLFEPVSRNLLIELEEEDGTFFEENEGDEKSDLTMVETAEETHRGNSYTVARSCDPKETFDENNSELIQNKDLQSVKYSGKNLNLLASAGEDVYMQTEIMNKIREFDQNSQKEKWGKLFERCSFYCQPNCPITESSTTIVNLSNNNENQCEQDGGDKPFAKEENIPEMEDEHRSIRFAAGCEKMIFDKNESCESFKDSVKLFMSNKQAQESIKLHPKSCLKKRENMNYTVESLRAKGCDLVEVEEFERLADRYDEEKSTLQRTFSCYRLRQVSTYHLMNDDLRKNSGHITEETGNLDNTFLGYKEEENEP</sequence>
<name>A0A871R1Q5_DEKBR</name>
<proteinExistence type="predicted"/>
<evidence type="ECO:0000313" key="1">
    <source>
        <dbReference type="EMBL" id="QOU20527.1"/>
    </source>
</evidence>
<dbReference type="Proteomes" id="UP000663131">
    <property type="component" value="Chromosome 8"/>
</dbReference>
<dbReference type="AlphaFoldDB" id="A0A871R1Q5"/>